<evidence type="ECO:0000256" key="2">
    <source>
        <dbReference type="ARBA" id="ARBA00006024"/>
    </source>
</evidence>
<dbReference type="SUPFAM" id="SSF56784">
    <property type="entry name" value="HAD-like"/>
    <property type="match status" value="1"/>
</dbReference>
<sequence>MPGVKEAKLNFAAAKLTIVGAIPDDELQKEIKKIEDVTIHPVGAPESTVRKSFWESNRKAITTGISLVALVIGLLLQENDFLSKTFLLLSILIGGHSMMLKGIRNLLRLSFDMFVLMTVAVIGALFIGEWKEAAIVVFLFAVSEMLESYSMEKARQSIRSLMEIAPKEATVIRNGKEIRLPVEELVVGDVILVKPGEKIAIDGEIIEGTSSINEAAITGESMPVEKTVGDPVYAGTLNQQGAIRVRVTKLVEDTTIAKIIHLVEEAQNERAPSQAFVDRFAKYYTPVVMALAIVIAIVPPLFGGDWERWIYQGLALLVVACPCALVVSTPVAIVSAIGRAAKSGVLIKGGVYLEEAGNLKAIAFDKTGTLTKGEPAVTDIEALNGKSEAEILEIAASLEKLSEHPLAKAIVKRAVESKITPQPAEEFSAITGKGASGKIDGETYYIGNPRLFEELHDNIDSVKERISSLQQQGKTVMILGTKDKILGLIAVADQVREQSVQAVAELKKAGIAKTIMLTGDNNQTAAAIAKLVGVDEYYGELLPQDKLAKIKELREKYGKVAMIGDGVNDAPALASATVGIAMGGAGTDTALETADIALMADDLSKLPFMIRLGRNAVRVIKQNISFALITKLIAVLLVFPGWLTLWLAILADMGATILVTLNGIRLLKVKD</sequence>
<name>F5L323_CALTT</name>
<dbReference type="Pfam" id="PF00122">
    <property type="entry name" value="E1-E2_ATPase"/>
    <property type="match status" value="1"/>
</dbReference>
<dbReference type="NCBIfam" id="TIGR01511">
    <property type="entry name" value="ATPase-IB1_Cu"/>
    <property type="match status" value="1"/>
</dbReference>
<dbReference type="Gene3D" id="2.70.150.10">
    <property type="entry name" value="Calcium-transporting ATPase, cytoplasmic transduction domain A"/>
    <property type="match status" value="1"/>
</dbReference>
<evidence type="ECO:0000256" key="7">
    <source>
        <dbReference type="ARBA" id="ARBA00022723"/>
    </source>
</evidence>
<comment type="catalytic activity">
    <reaction evidence="15">
        <text>Cd(2+)(in) + ATP + H2O = Cd(2+)(out) + ADP + phosphate + H(+)</text>
        <dbReference type="Rhea" id="RHEA:12132"/>
        <dbReference type="ChEBI" id="CHEBI:15377"/>
        <dbReference type="ChEBI" id="CHEBI:15378"/>
        <dbReference type="ChEBI" id="CHEBI:30616"/>
        <dbReference type="ChEBI" id="CHEBI:43474"/>
        <dbReference type="ChEBI" id="CHEBI:48775"/>
        <dbReference type="ChEBI" id="CHEBI:456216"/>
        <dbReference type="EC" id="7.2.2.21"/>
    </reaction>
</comment>
<dbReference type="PROSITE" id="PS00154">
    <property type="entry name" value="ATPASE_E1_E2"/>
    <property type="match status" value="1"/>
</dbReference>
<dbReference type="SFLD" id="SFLDS00003">
    <property type="entry name" value="Haloacid_Dehalogenase"/>
    <property type="match status" value="1"/>
</dbReference>
<dbReference type="EC" id="7.2.2.21" evidence="14"/>
<dbReference type="NCBIfam" id="TIGR01525">
    <property type="entry name" value="ATPase-IB_hvy"/>
    <property type="match status" value="1"/>
</dbReference>
<dbReference type="PRINTS" id="PR00941">
    <property type="entry name" value="CDATPASE"/>
</dbReference>
<keyword evidence="12" id="KW-0406">Ion transport</keyword>
<dbReference type="Pfam" id="PF00702">
    <property type="entry name" value="Hydrolase"/>
    <property type="match status" value="1"/>
</dbReference>
<evidence type="ECO:0000256" key="13">
    <source>
        <dbReference type="ARBA" id="ARBA00023136"/>
    </source>
</evidence>
<keyword evidence="9 16" id="KW-0067">ATP-binding</keyword>
<dbReference type="GO" id="GO:0046872">
    <property type="term" value="F:metal ion binding"/>
    <property type="evidence" value="ECO:0007669"/>
    <property type="project" value="UniProtKB-KW"/>
</dbReference>
<dbReference type="SFLD" id="SFLDF00027">
    <property type="entry name" value="p-type_atpase"/>
    <property type="match status" value="1"/>
</dbReference>
<keyword evidence="11 16" id="KW-1133">Transmembrane helix</keyword>
<feature type="transmembrane region" description="Helical" evidence="16">
    <location>
        <begin position="314"/>
        <end position="338"/>
    </location>
</feature>
<keyword evidence="5" id="KW-0597">Phosphoprotein</keyword>
<dbReference type="GO" id="GO:0005524">
    <property type="term" value="F:ATP binding"/>
    <property type="evidence" value="ECO:0007669"/>
    <property type="project" value="UniProtKB-UniRule"/>
</dbReference>
<feature type="transmembrane region" description="Helical" evidence="16">
    <location>
        <begin position="283"/>
        <end position="302"/>
    </location>
</feature>
<dbReference type="Proteomes" id="UP000010716">
    <property type="component" value="Unassembled WGS sequence"/>
</dbReference>
<dbReference type="InterPro" id="IPR023298">
    <property type="entry name" value="ATPase_P-typ_TM_dom_sf"/>
</dbReference>
<dbReference type="FunFam" id="2.70.150.10:FF:000002">
    <property type="entry name" value="Copper-transporting ATPase 1, putative"/>
    <property type="match status" value="1"/>
</dbReference>
<dbReference type="InterPro" id="IPR027256">
    <property type="entry name" value="P-typ_ATPase_IB"/>
</dbReference>
<evidence type="ECO:0000256" key="5">
    <source>
        <dbReference type="ARBA" id="ARBA00022553"/>
    </source>
</evidence>
<dbReference type="PRINTS" id="PR00119">
    <property type="entry name" value="CATATPASE"/>
</dbReference>
<dbReference type="SUPFAM" id="SSF81665">
    <property type="entry name" value="Calcium ATPase, transmembrane domain M"/>
    <property type="match status" value="1"/>
</dbReference>
<dbReference type="InterPro" id="IPR023299">
    <property type="entry name" value="ATPase_P-typ_cyto_dom_N"/>
</dbReference>
<dbReference type="InterPro" id="IPR051014">
    <property type="entry name" value="Cation_Transport_ATPase_IB"/>
</dbReference>
<dbReference type="GO" id="GO:0016887">
    <property type="term" value="F:ATP hydrolysis activity"/>
    <property type="evidence" value="ECO:0007669"/>
    <property type="project" value="InterPro"/>
</dbReference>
<dbReference type="Gene3D" id="3.40.1110.10">
    <property type="entry name" value="Calcium-transporting ATPase, cytoplasmic domain N"/>
    <property type="match status" value="1"/>
</dbReference>
<dbReference type="NCBIfam" id="TIGR01494">
    <property type="entry name" value="ATPase_P-type"/>
    <property type="match status" value="1"/>
</dbReference>
<dbReference type="InterPro" id="IPR008250">
    <property type="entry name" value="ATPase_P-typ_transduc_dom_A_sf"/>
</dbReference>
<dbReference type="InterPro" id="IPR001757">
    <property type="entry name" value="P_typ_ATPase"/>
</dbReference>
<evidence type="ECO:0000256" key="11">
    <source>
        <dbReference type="ARBA" id="ARBA00022989"/>
    </source>
</evidence>
<evidence type="ECO:0000256" key="16">
    <source>
        <dbReference type="RuleBase" id="RU362081"/>
    </source>
</evidence>
<evidence type="ECO:0000256" key="10">
    <source>
        <dbReference type="ARBA" id="ARBA00022967"/>
    </source>
</evidence>
<evidence type="ECO:0000256" key="6">
    <source>
        <dbReference type="ARBA" id="ARBA00022692"/>
    </source>
</evidence>
<dbReference type="InterPro" id="IPR044492">
    <property type="entry name" value="P_typ_ATPase_HD_dom"/>
</dbReference>
<dbReference type="PROSITE" id="PS01229">
    <property type="entry name" value="COF_2"/>
    <property type="match status" value="1"/>
</dbReference>
<keyword evidence="10" id="KW-1278">Translocase</keyword>
<proteinExistence type="inferred from homology"/>
<keyword evidence="16" id="KW-1003">Cell membrane</keyword>
<comment type="similarity">
    <text evidence="2 16">Belongs to the cation transport ATPase (P-type) (TC 3.A.3) family. Type IB subfamily.</text>
</comment>
<dbReference type="SUPFAM" id="SSF81653">
    <property type="entry name" value="Calcium ATPase, transduction domain A"/>
    <property type="match status" value="1"/>
</dbReference>
<dbReference type="InterPro" id="IPR023214">
    <property type="entry name" value="HAD_sf"/>
</dbReference>
<dbReference type="PANTHER" id="PTHR48085:SF5">
    <property type="entry name" value="CADMIUM_ZINC-TRANSPORTING ATPASE HMA4-RELATED"/>
    <property type="match status" value="1"/>
</dbReference>
<dbReference type="SFLD" id="SFLDG00002">
    <property type="entry name" value="C1.7:_P-type_atpase_like"/>
    <property type="match status" value="1"/>
</dbReference>
<reference evidence="18 19" key="1">
    <citation type="journal article" date="2011" name="J. Bacteriol.">
        <title>Draft genome sequence of the thermoalkaliphilic Caldalkalibacillus thermarum strain TA2.A1.</title>
        <authorList>
            <person name="Kalamorz F."/>
            <person name="Keis S."/>
            <person name="McMillan D.G."/>
            <person name="Olsson K."/>
            <person name="Stanton J.A."/>
            <person name="Stockwell P."/>
            <person name="Black M.A."/>
            <person name="Klingeman D.M."/>
            <person name="Land M.L."/>
            <person name="Han C.S."/>
            <person name="Martin S.L."/>
            <person name="Becher S.A."/>
            <person name="Peddie C.J."/>
            <person name="Morgan H.W."/>
            <person name="Matthies D."/>
            <person name="Preiss L."/>
            <person name="Meier T."/>
            <person name="Brown S.D."/>
            <person name="Cook G.M."/>
        </authorList>
    </citation>
    <scope>NUCLEOTIDE SEQUENCE [LARGE SCALE GENOMIC DNA]</scope>
    <source>
        <strain evidence="18 19">TA2.A1</strain>
    </source>
</reference>
<dbReference type="AlphaFoldDB" id="F5L323"/>
<dbReference type="eggNOG" id="COG2217">
    <property type="taxonomic scope" value="Bacteria"/>
</dbReference>
<dbReference type="PROSITE" id="PS50846">
    <property type="entry name" value="HMA_2"/>
    <property type="match status" value="1"/>
</dbReference>
<dbReference type="PANTHER" id="PTHR48085">
    <property type="entry name" value="CADMIUM/ZINC-TRANSPORTING ATPASE HMA2-RELATED"/>
    <property type="match status" value="1"/>
</dbReference>
<dbReference type="InterPro" id="IPR036412">
    <property type="entry name" value="HAD-like_sf"/>
</dbReference>
<dbReference type="EMBL" id="AFCE01000015">
    <property type="protein sequence ID" value="EGL84263.1"/>
    <property type="molecule type" value="Genomic_DNA"/>
</dbReference>
<evidence type="ECO:0000256" key="14">
    <source>
        <dbReference type="ARBA" id="ARBA00039103"/>
    </source>
</evidence>
<keyword evidence="8 16" id="KW-0547">Nucleotide-binding</keyword>
<dbReference type="GO" id="GO:0008551">
    <property type="term" value="F:P-type cadmium transporter activity"/>
    <property type="evidence" value="ECO:0007669"/>
    <property type="project" value="UniProtKB-EC"/>
</dbReference>
<feature type="domain" description="HMA" evidence="17">
    <location>
        <begin position="1"/>
        <end position="42"/>
    </location>
</feature>
<evidence type="ECO:0000256" key="9">
    <source>
        <dbReference type="ARBA" id="ARBA00022840"/>
    </source>
</evidence>
<feature type="transmembrane region" description="Helical" evidence="16">
    <location>
        <begin position="619"/>
        <end position="639"/>
    </location>
</feature>
<comment type="subcellular location">
    <subcellularLocation>
        <location evidence="1">Cell membrane</location>
        <topology evidence="1">Multi-pass membrane protein</topology>
    </subcellularLocation>
</comment>
<feature type="transmembrane region" description="Helical" evidence="16">
    <location>
        <begin position="106"/>
        <end position="127"/>
    </location>
</feature>
<evidence type="ECO:0000313" key="19">
    <source>
        <dbReference type="Proteomes" id="UP000010716"/>
    </source>
</evidence>
<protein>
    <recommendedName>
        <fullName evidence="14">Cd(2+)-exporting ATPase</fullName>
        <ecNumber evidence="14">7.2.2.21</ecNumber>
    </recommendedName>
</protein>
<dbReference type="InterPro" id="IPR006121">
    <property type="entry name" value="HMA_dom"/>
</dbReference>
<accession>F5L323</accession>
<dbReference type="GO" id="GO:0005886">
    <property type="term" value="C:plasma membrane"/>
    <property type="evidence" value="ECO:0007669"/>
    <property type="project" value="UniProtKB-SubCell"/>
</dbReference>
<dbReference type="InterPro" id="IPR059000">
    <property type="entry name" value="ATPase_P-type_domA"/>
</dbReference>
<evidence type="ECO:0000256" key="3">
    <source>
        <dbReference type="ARBA" id="ARBA00022448"/>
    </source>
</evidence>
<keyword evidence="13 16" id="KW-0472">Membrane</keyword>
<feature type="transmembrane region" description="Helical" evidence="16">
    <location>
        <begin position="60"/>
        <end position="76"/>
    </location>
</feature>
<keyword evidence="3" id="KW-0813">Transport</keyword>
<keyword evidence="4" id="KW-0104">Cadmium</keyword>
<evidence type="ECO:0000256" key="15">
    <source>
        <dbReference type="ARBA" id="ARBA00049338"/>
    </source>
</evidence>
<keyword evidence="7 16" id="KW-0479">Metal-binding</keyword>
<dbReference type="NCBIfam" id="TIGR01512">
    <property type="entry name" value="ATPase-IB2_Cd"/>
    <property type="match status" value="1"/>
</dbReference>
<evidence type="ECO:0000313" key="18">
    <source>
        <dbReference type="EMBL" id="EGL84263.1"/>
    </source>
</evidence>
<dbReference type="Gene3D" id="3.40.50.1000">
    <property type="entry name" value="HAD superfamily/HAD-like"/>
    <property type="match status" value="1"/>
</dbReference>
<dbReference type="InterPro" id="IPR018303">
    <property type="entry name" value="ATPase_P-typ_P_site"/>
</dbReference>
<evidence type="ECO:0000256" key="1">
    <source>
        <dbReference type="ARBA" id="ARBA00004651"/>
    </source>
</evidence>
<evidence type="ECO:0000256" key="4">
    <source>
        <dbReference type="ARBA" id="ARBA00022539"/>
    </source>
</evidence>
<evidence type="ECO:0000259" key="17">
    <source>
        <dbReference type="PROSITE" id="PS50846"/>
    </source>
</evidence>
<keyword evidence="6 16" id="KW-0812">Transmembrane</keyword>
<gene>
    <name evidence="18" type="ORF">CathTA2_0183</name>
</gene>
<evidence type="ECO:0000256" key="12">
    <source>
        <dbReference type="ARBA" id="ARBA00023065"/>
    </source>
</evidence>
<evidence type="ECO:0000256" key="8">
    <source>
        <dbReference type="ARBA" id="ARBA00022741"/>
    </source>
</evidence>
<dbReference type="CDD" id="cd07545">
    <property type="entry name" value="P-type_ATPase_Cd-like"/>
    <property type="match status" value="1"/>
</dbReference>
<organism evidence="18 19">
    <name type="scientific">Caldalkalibacillus thermarum (strain TA2.A1)</name>
    <dbReference type="NCBI Taxonomy" id="986075"/>
    <lineage>
        <taxon>Bacteria</taxon>
        <taxon>Bacillati</taxon>
        <taxon>Bacillota</taxon>
        <taxon>Bacilli</taxon>
        <taxon>Bacillales</taxon>
        <taxon>Bacillaceae</taxon>
        <taxon>Caldalkalibacillus</taxon>
    </lineage>
</organism>
<comment type="caution">
    <text evidence="18">The sequence shown here is derived from an EMBL/GenBank/DDBJ whole genome shotgun (WGS) entry which is preliminary data.</text>
</comment>